<protein>
    <recommendedName>
        <fullName evidence="5">procollagen-proline 4-dioxygenase</fullName>
        <ecNumber evidence="5">1.14.11.2</ecNumber>
    </recommendedName>
</protein>
<dbReference type="GO" id="GO:0031418">
    <property type="term" value="F:L-ascorbic acid binding"/>
    <property type="evidence" value="ECO:0007669"/>
    <property type="project" value="UniProtKB-KW"/>
</dbReference>
<dbReference type="PROSITE" id="PS51471">
    <property type="entry name" value="FE2OG_OXY"/>
    <property type="match status" value="1"/>
</dbReference>
<evidence type="ECO:0000256" key="10">
    <source>
        <dbReference type="ARBA" id="ARBA00023002"/>
    </source>
</evidence>
<dbReference type="PANTHER" id="PTHR10869:SF244">
    <property type="entry name" value="PROLYL 4-HYDROXYLASE SUBUNIT ALPHA-2"/>
    <property type="match status" value="1"/>
</dbReference>
<dbReference type="GO" id="GO:0004656">
    <property type="term" value="F:procollagen-proline 4-dioxygenase activity"/>
    <property type="evidence" value="ECO:0007669"/>
    <property type="project" value="UniProtKB-EC"/>
</dbReference>
<dbReference type="PANTHER" id="PTHR10869">
    <property type="entry name" value="PROLYL 4-HYDROXYLASE ALPHA SUBUNIT"/>
    <property type="match status" value="1"/>
</dbReference>
<keyword evidence="7" id="KW-0256">Endoplasmic reticulum</keyword>
<feature type="chain" id="PRO_5025485468" description="procollagen-proline 4-dioxygenase" evidence="15">
    <location>
        <begin position="27"/>
        <end position="550"/>
    </location>
</feature>
<dbReference type="InterPro" id="IPR013547">
    <property type="entry name" value="P4H_N"/>
</dbReference>
<dbReference type="GO" id="GO:0005788">
    <property type="term" value="C:endoplasmic reticulum lumen"/>
    <property type="evidence" value="ECO:0007669"/>
    <property type="project" value="UniProtKB-SubCell"/>
</dbReference>
<keyword evidence="9" id="KW-0223">Dioxygenase</keyword>
<feature type="signal peptide" evidence="15">
    <location>
        <begin position="1"/>
        <end position="26"/>
    </location>
</feature>
<organism evidence="17">
    <name type="scientific">Phlebotomus kandelakii</name>
    <dbReference type="NCBI Taxonomy" id="1109342"/>
    <lineage>
        <taxon>Eukaryota</taxon>
        <taxon>Metazoa</taxon>
        <taxon>Ecdysozoa</taxon>
        <taxon>Arthropoda</taxon>
        <taxon>Hexapoda</taxon>
        <taxon>Insecta</taxon>
        <taxon>Pterygota</taxon>
        <taxon>Neoptera</taxon>
        <taxon>Endopterygota</taxon>
        <taxon>Diptera</taxon>
        <taxon>Nematocera</taxon>
        <taxon>Psychodoidea</taxon>
        <taxon>Psychodidae</taxon>
        <taxon>Phlebotomus</taxon>
        <taxon>Larroussius</taxon>
    </lineage>
</organism>
<evidence type="ECO:0000256" key="8">
    <source>
        <dbReference type="ARBA" id="ARBA00022896"/>
    </source>
</evidence>
<keyword evidence="12" id="KW-0325">Glycoprotein</keyword>
<evidence type="ECO:0000256" key="14">
    <source>
        <dbReference type="SAM" id="Coils"/>
    </source>
</evidence>
<dbReference type="GO" id="GO:0005506">
    <property type="term" value="F:iron ion binding"/>
    <property type="evidence" value="ECO:0007669"/>
    <property type="project" value="InterPro"/>
</dbReference>
<evidence type="ECO:0000256" key="9">
    <source>
        <dbReference type="ARBA" id="ARBA00022964"/>
    </source>
</evidence>
<dbReference type="InterPro" id="IPR019734">
    <property type="entry name" value="TPR_rpt"/>
</dbReference>
<reference evidence="17" key="1">
    <citation type="submission" date="2019-10" db="EMBL/GenBank/DDBJ databases">
        <title>Short sand fly seasons in Tbilisi, Georgia, hinder development of host immunity to saliva of the visceral leishmaniasis vector Phlebotomus kandelakii.</title>
        <authorList>
            <person name="Oliveira F."/>
            <person name="Giorgobiani E."/>
            <person name="Guimaraes-Costa A.B."/>
            <person name="Abdeladhim M."/>
            <person name="Oristian J."/>
            <person name="Tskhvaradze L."/>
            <person name="Tsertsvadze N."/>
            <person name="Zakalashvili M."/>
            <person name="Valenzuela J.G."/>
            <person name="Kamhawi S."/>
        </authorList>
    </citation>
    <scope>NUCLEOTIDE SEQUENCE</scope>
    <source>
        <strain evidence="17">Wild-capture in Tbilisi</strain>
        <tissue evidence="17">Salivary glands</tissue>
    </source>
</reference>
<evidence type="ECO:0000313" key="17">
    <source>
        <dbReference type="EMBL" id="NBJ61531.1"/>
    </source>
</evidence>
<proteinExistence type="inferred from homology"/>
<dbReference type="Gene3D" id="2.60.120.620">
    <property type="entry name" value="q2cbj1_9rhob like domain"/>
    <property type="match status" value="1"/>
</dbReference>
<dbReference type="Gene3D" id="1.25.40.10">
    <property type="entry name" value="Tetratricopeptide repeat domain"/>
    <property type="match status" value="1"/>
</dbReference>
<evidence type="ECO:0000256" key="5">
    <source>
        <dbReference type="ARBA" id="ARBA00012269"/>
    </source>
</evidence>
<dbReference type="SMART" id="SM00702">
    <property type="entry name" value="P4Hc"/>
    <property type="match status" value="1"/>
</dbReference>
<evidence type="ECO:0000259" key="16">
    <source>
        <dbReference type="PROSITE" id="PS51471"/>
    </source>
</evidence>
<sequence length="550" mass="62899">MMVSLFTKSLRGIIVLLVLLINVARPEVFTALVEMEELLETEAVLITNLEQYIKAQEEKLLFLRKKAAEYQSEHNEASADIAGYLTNPINAFLLTKRLTTDWKEVENVMLYDVGSIYLENVTNYRNGLKFPTDEDLNGAAVALMRLQDTYKLDTASVARGELNGIQYTSEMSVGDCFELGRQSYINGDHYHTVLWMREAMDRLLRSDNSTTTTKADILEYLAFSTYKQGNVDSALTMTNELLELKPDHERAMGNKHYYEKELAMQKSDRKLRGDDGSRDLDMDFEPIRVSDPTKYELPERRLYEMLCRGDIKPSPTQLAPLRCRYATNNIAFLRIAPLKLEEANLSPYIVIYHDVMSDEEIEVVKKLAKPRFRRATVQNHKTGELEVAHYRISKSAWLKDEEHEFVRRIGQRVADMSGLTVETAEELQVVNYGIGGHYEPHFDFARKEETNAFKSLGTGNRIATVLFYMSDVSQGGATVFPSIRTALWPKKGTAAFWYNLFASGEGDYETRHAACPVLAGTKWVSNKWLHESGQEFLRPCKLRPDHPPMY</sequence>
<dbReference type="InterPro" id="IPR011990">
    <property type="entry name" value="TPR-like_helical_dom_sf"/>
</dbReference>
<dbReference type="Pfam" id="PF13640">
    <property type="entry name" value="2OG-FeII_Oxy_3"/>
    <property type="match status" value="1"/>
</dbReference>
<evidence type="ECO:0000256" key="15">
    <source>
        <dbReference type="SAM" id="SignalP"/>
    </source>
</evidence>
<dbReference type="InterPro" id="IPR045054">
    <property type="entry name" value="P4HA-like"/>
</dbReference>
<dbReference type="EMBL" id="GIFK01003828">
    <property type="protein sequence ID" value="NBJ61531.1"/>
    <property type="molecule type" value="Transcribed_RNA"/>
</dbReference>
<dbReference type="SUPFAM" id="SSF48452">
    <property type="entry name" value="TPR-like"/>
    <property type="match status" value="1"/>
</dbReference>
<evidence type="ECO:0000256" key="4">
    <source>
        <dbReference type="ARBA" id="ARBA00006511"/>
    </source>
</evidence>
<dbReference type="InterPro" id="IPR005123">
    <property type="entry name" value="Oxoglu/Fe-dep_dioxygenase_dom"/>
</dbReference>
<keyword evidence="14" id="KW-0175">Coiled coil</keyword>
<comment type="subcellular location">
    <subcellularLocation>
        <location evidence="3">Endoplasmic reticulum lumen</location>
    </subcellularLocation>
</comment>
<feature type="domain" description="Fe2OG dioxygenase" evidence="16">
    <location>
        <begin position="423"/>
        <end position="531"/>
    </location>
</feature>
<feature type="coiled-coil region" evidence="14">
    <location>
        <begin position="46"/>
        <end position="80"/>
    </location>
</feature>
<dbReference type="PROSITE" id="PS50005">
    <property type="entry name" value="TPR"/>
    <property type="match status" value="1"/>
</dbReference>
<dbReference type="EC" id="1.14.11.2" evidence="5"/>
<dbReference type="InterPro" id="IPR044862">
    <property type="entry name" value="Pro_4_hyd_alph_FE2OG_OXY"/>
</dbReference>
<evidence type="ECO:0000256" key="12">
    <source>
        <dbReference type="ARBA" id="ARBA00023180"/>
    </source>
</evidence>
<evidence type="ECO:0000256" key="3">
    <source>
        <dbReference type="ARBA" id="ARBA00004319"/>
    </source>
</evidence>
<dbReference type="AlphaFoldDB" id="A0A6B2EEH2"/>
<keyword evidence="15" id="KW-0732">Signal</keyword>
<keyword evidence="10" id="KW-0560">Oxidoreductase</keyword>
<evidence type="ECO:0000256" key="1">
    <source>
        <dbReference type="ARBA" id="ARBA00001961"/>
    </source>
</evidence>
<keyword evidence="11" id="KW-0408">Iron</keyword>
<dbReference type="InterPro" id="IPR059068">
    <property type="entry name" value="TPR_P4H"/>
</dbReference>
<evidence type="ECO:0000256" key="7">
    <source>
        <dbReference type="ARBA" id="ARBA00022824"/>
    </source>
</evidence>
<comment type="cofactor">
    <cofactor evidence="1">
        <name>L-ascorbate</name>
        <dbReference type="ChEBI" id="CHEBI:38290"/>
    </cofactor>
</comment>
<evidence type="ECO:0000256" key="6">
    <source>
        <dbReference type="ARBA" id="ARBA00022723"/>
    </source>
</evidence>
<dbReference type="FunFam" id="2.60.120.620:FF:000001">
    <property type="entry name" value="Prolyl 4-hydroxylase subunit alpha 2"/>
    <property type="match status" value="1"/>
</dbReference>
<keyword evidence="13" id="KW-0802">TPR repeat</keyword>
<name>A0A6B2EEH2_9DIPT</name>
<evidence type="ECO:0000256" key="11">
    <source>
        <dbReference type="ARBA" id="ARBA00023004"/>
    </source>
</evidence>
<dbReference type="InterPro" id="IPR006620">
    <property type="entry name" value="Pro_4_hyd_alph"/>
</dbReference>
<dbReference type="Pfam" id="PF08336">
    <property type="entry name" value="P4Ha_N"/>
    <property type="match status" value="1"/>
</dbReference>
<evidence type="ECO:0000256" key="13">
    <source>
        <dbReference type="PROSITE-ProRule" id="PRU00339"/>
    </source>
</evidence>
<keyword evidence="6" id="KW-0479">Metal-binding</keyword>
<comment type="function">
    <text evidence="2">Catalyzes the post-translational formation of 4-hydroxyproline in -Xaa-Pro-Gly- sequences in collagens and other proteins.</text>
</comment>
<dbReference type="Pfam" id="PF23558">
    <property type="entry name" value="TPR_P4H"/>
    <property type="match status" value="1"/>
</dbReference>
<evidence type="ECO:0000256" key="2">
    <source>
        <dbReference type="ARBA" id="ARBA00002035"/>
    </source>
</evidence>
<dbReference type="FunFam" id="1.25.40.10:FF:000006">
    <property type="entry name" value="Prolyl 4-hydroxylase subunit alpha 2"/>
    <property type="match status" value="1"/>
</dbReference>
<dbReference type="Gene3D" id="6.10.140.1460">
    <property type="match status" value="1"/>
</dbReference>
<accession>A0A6B2EEH2</accession>
<comment type="similarity">
    <text evidence="4">Belongs to the P4HA family.</text>
</comment>
<keyword evidence="8" id="KW-0847">Vitamin C</keyword>
<feature type="repeat" description="TPR" evidence="13">
    <location>
        <begin position="215"/>
        <end position="248"/>
    </location>
</feature>